<keyword evidence="2" id="KW-0489">Methyltransferase</keyword>
<dbReference type="GO" id="GO:0008170">
    <property type="term" value="F:N-methyltransferase activity"/>
    <property type="evidence" value="ECO:0007669"/>
    <property type="project" value="InterPro"/>
</dbReference>
<dbReference type="PANTHER" id="PTHR13370:SF3">
    <property type="entry name" value="TRNA (GUANINE(10)-N2)-METHYLTRANSFERASE HOMOLOG"/>
    <property type="match status" value="1"/>
</dbReference>
<dbReference type="Pfam" id="PF01555">
    <property type="entry name" value="N6_N4_Mtase"/>
    <property type="match status" value="1"/>
</dbReference>
<dbReference type="InterPro" id="IPR002052">
    <property type="entry name" value="DNA_methylase_N6_adenine_CS"/>
</dbReference>
<dbReference type="SUPFAM" id="SSF53335">
    <property type="entry name" value="S-adenosyl-L-methionine-dependent methyltransferases"/>
    <property type="match status" value="1"/>
</dbReference>
<comment type="caution">
    <text evidence="6">The sequence shown here is derived from an EMBL/GenBank/DDBJ whole genome shotgun (WGS) entry which is preliminary data.</text>
</comment>
<dbReference type="Proteomes" id="UP000665181">
    <property type="component" value="Unassembled WGS sequence"/>
</dbReference>
<evidence type="ECO:0000256" key="4">
    <source>
        <dbReference type="ARBA" id="ARBA00022747"/>
    </source>
</evidence>
<dbReference type="PANTHER" id="PTHR13370">
    <property type="entry name" value="RNA METHYLASE-RELATED"/>
    <property type="match status" value="1"/>
</dbReference>
<dbReference type="EMBL" id="JAGFPW010000022">
    <property type="protein sequence ID" value="MBO3796224.1"/>
    <property type="molecule type" value="Genomic_DNA"/>
</dbReference>
<organism evidence="6 7">
    <name type="scientific">Bacillus subtilis</name>
    <dbReference type="NCBI Taxonomy" id="1423"/>
    <lineage>
        <taxon>Bacteria</taxon>
        <taxon>Bacillati</taxon>
        <taxon>Bacillota</taxon>
        <taxon>Bacilli</taxon>
        <taxon>Bacillales</taxon>
        <taxon>Bacillaceae</taxon>
        <taxon>Bacillus</taxon>
    </lineage>
</organism>
<name>A0A8I1WIK8_BACIU</name>
<evidence type="ECO:0000256" key="1">
    <source>
        <dbReference type="ARBA" id="ARBA00006594"/>
    </source>
</evidence>
<evidence type="ECO:0000259" key="5">
    <source>
        <dbReference type="Pfam" id="PF01555"/>
    </source>
</evidence>
<dbReference type="InterPro" id="IPR002941">
    <property type="entry name" value="DNA_methylase_N4/N6"/>
</dbReference>
<evidence type="ECO:0000256" key="2">
    <source>
        <dbReference type="ARBA" id="ARBA00022603"/>
    </source>
</evidence>
<sequence>MTNNILANLELNKIYQMDCIEGMRMISDQSVDMVITDPPYTTPTLLNYKPVGQERVHGAQKPVDLVSDTIKGFSNEGDIVLDCFMGSGTTAVASLQNKRKYIGFELNPEFIEVERKSNINIKDLESKYINKNLTIEEAKLFLIYLEKNLHLEFAERRIKNLKRIIASSEGLINANKERDGHNLEIAKLYVDLTKKWESHGAYFVQRHAMTKWYLDSECFYTWFSGGHVLDEFPKAKKADEKFESLLRRRVVLSK</sequence>
<dbReference type="GO" id="GO:0005737">
    <property type="term" value="C:cytoplasm"/>
    <property type="evidence" value="ECO:0007669"/>
    <property type="project" value="TreeGrafter"/>
</dbReference>
<dbReference type="InterPro" id="IPR029063">
    <property type="entry name" value="SAM-dependent_MTases_sf"/>
</dbReference>
<dbReference type="AlphaFoldDB" id="A0A8I1WIK8"/>
<reference evidence="6" key="1">
    <citation type="submission" date="2021-03" db="EMBL/GenBank/DDBJ databases">
        <title>Isolation of Bacillus subtilis from fermented food sample.</title>
        <authorList>
            <person name="Lakshmanan V."/>
            <person name="Athira K."/>
            <person name="Rajagopal K."/>
        </authorList>
    </citation>
    <scope>NUCLEOTIDE SEQUENCE</scope>
    <source>
        <strain evidence="6">S1</strain>
    </source>
</reference>
<proteinExistence type="inferred from homology"/>
<evidence type="ECO:0000256" key="3">
    <source>
        <dbReference type="ARBA" id="ARBA00022679"/>
    </source>
</evidence>
<dbReference type="GO" id="GO:0009307">
    <property type="term" value="P:DNA restriction-modification system"/>
    <property type="evidence" value="ECO:0007669"/>
    <property type="project" value="UniProtKB-KW"/>
</dbReference>
<dbReference type="RefSeq" id="WP_208556663.1">
    <property type="nucleotide sequence ID" value="NZ_JAGFPW010000022.1"/>
</dbReference>
<evidence type="ECO:0000313" key="7">
    <source>
        <dbReference type="Proteomes" id="UP000665181"/>
    </source>
</evidence>
<keyword evidence="4" id="KW-0680">Restriction system</keyword>
<gene>
    <name evidence="6" type="ORF">J5227_18360</name>
</gene>
<dbReference type="GO" id="GO:0003677">
    <property type="term" value="F:DNA binding"/>
    <property type="evidence" value="ECO:0007669"/>
    <property type="project" value="InterPro"/>
</dbReference>
<dbReference type="PROSITE" id="PS00092">
    <property type="entry name" value="N6_MTASE"/>
    <property type="match status" value="1"/>
</dbReference>
<accession>A0A8I1WIK8</accession>
<dbReference type="Gene3D" id="3.40.50.150">
    <property type="entry name" value="Vaccinia Virus protein VP39"/>
    <property type="match status" value="2"/>
</dbReference>
<comment type="similarity">
    <text evidence="1">Belongs to the N(4)/N(6)-methyltransferase family.</text>
</comment>
<protein>
    <recommendedName>
        <fullName evidence="5">DNA methylase N-4/N-6 domain-containing protein</fullName>
    </recommendedName>
</protein>
<feature type="domain" description="DNA methylase N-4/N-6" evidence="5">
    <location>
        <begin position="54"/>
        <end position="113"/>
    </location>
</feature>
<evidence type="ECO:0000313" key="6">
    <source>
        <dbReference type="EMBL" id="MBO3796224.1"/>
    </source>
</evidence>
<keyword evidence="3" id="KW-0808">Transferase</keyword>
<dbReference type="GO" id="GO:0032259">
    <property type="term" value="P:methylation"/>
    <property type="evidence" value="ECO:0007669"/>
    <property type="project" value="UniProtKB-KW"/>
</dbReference>